<name>A0ABX1JIU5_9MICC</name>
<dbReference type="EMBL" id="JAAZSR010000002">
    <property type="protein sequence ID" value="NKX49081.1"/>
    <property type="molecule type" value="Genomic_DNA"/>
</dbReference>
<keyword evidence="3" id="KW-1185">Reference proteome</keyword>
<evidence type="ECO:0000313" key="3">
    <source>
        <dbReference type="Proteomes" id="UP000523795"/>
    </source>
</evidence>
<comment type="caution">
    <text evidence="2">The sequence shown here is derived from an EMBL/GenBank/DDBJ whole genome shotgun (WGS) entry which is preliminary data.</text>
</comment>
<evidence type="ECO:0000313" key="2">
    <source>
        <dbReference type="EMBL" id="NKX49081.1"/>
    </source>
</evidence>
<proteinExistence type="predicted"/>
<dbReference type="Proteomes" id="UP000523795">
    <property type="component" value="Unassembled WGS sequence"/>
</dbReference>
<reference evidence="2 3" key="1">
    <citation type="submission" date="2020-04" db="EMBL/GenBank/DDBJ databases">
        <authorList>
            <person name="Liu S."/>
        </authorList>
    </citation>
    <scope>NUCLEOTIDE SEQUENCE [LARGE SCALE GENOMIC DNA]</scope>
    <source>
        <strain evidence="2 3">CGMCC 1.15091</strain>
    </source>
</reference>
<evidence type="ECO:0000259" key="1">
    <source>
        <dbReference type="Pfam" id="PF09860"/>
    </source>
</evidence>
<dbReference type="Pfam" id="PF09860">
    <property type="entry name" value="DUF2087"/>
    <property type="match status" value="1"/>
</dbReference>
<feature type="domain" description="DUF2087" evidence="1">
    <location>
        <begin position="86"/>
        <end position="155"/>
    </location>
</feature>
<accession>A0ABX1JIU5</accession>
<dbReference type="InterPro" id="IPR018656">
    <property type="entry name" value="DUF2087"/>
</dbReference>
<sequence length="169" mass="18206">MAALAGTDARKVYAQVVLDAPVPEIGAGLPAARRERAVAALLASGLVERTAGGRLAASETVFREVLARQSMNRATGGVGRVLHGGRIGRYPANLAERRELLAWIAGHVVRRGEKLTEKQINERLIQYTDDVPMLRRYLVDFGLLERTPSGSVYSRAAGCDTATVPDKAQ</sequence>
<gene>
    <name evidence="2" type="ORF">HER39_00465</name>
</gene>
<protein>
    <submittedName>
        <fullName evidence="2">DUF2087 domain-containing protein</fullName>
    </submittedName>
</protein>
<organism evidence="2 3">
    <name type="scientific">Arthrobacter deserti</name>
    <dbReference type="NCBI Taxonomy" id="1742687"/>
    <lineage>
        <taxon>Bacteria</taxon>
        <taxon>Bacillati</taxon>
        <taxon>Actinomycetota</taxon>
        <taxon>Actinomycetes</taxon>
        <taxon>Micrococcales</taxon>
        <taxon>Micrococcaceae</taxon>
        <taxon>Arthrobacter</taxon>
    </lineage>
</organism>